<dbReference type="AlphaFoldDB" id="A0A1H7NYE5"/>
<dbReference type="InterPro" id="IPR001482">
    <property type="entry name" value="T2SS/T4SS_dom"/>
</dbReference>
<dbReference type="Pfam" id="PF00437">
    <property type="entry name" value="T2SSE"/>
    <property type="match status" value="1"/>
</dbReference>
<dbReference type="PANTHER" id="PTHR30258">
    <property type="entry name" value="TYPE II SECRETION SYSTEM PROTEIN GSPE-RELATED"/>
    <property type="match status" value="1"/>
</dbReference>
<dbReference type="FunFam" id="3.40.50.300:FF:000398">
    <property type="entry name" value="Type IV pilus assembly ATPase PilB"/>
    <property type="match status" value="1"/>
</dbReference>
<keyword evidence="2" id="KW-0547">Nucleotide-binding</keyword>
<dbReference type="SUPFAM" id="SSF52540">
    <property type="entry name" value="P-loop containing nucleoside triphosphate hydrolases"/>
    <property type="match status" value="1"/>
</dbReference>
<comment type="similarity">
    <text evidence="1">Belongs to the GSP E family.</text>
</comment>
<gene>
    <name evidence="5" type="ORF">SAMN05216469_11742</name>
</gene>
<dbReference type="Gene3D" id="3.30.300.160">
    <property type="entry name" value="Type II secretion system, protein E, N-terminal domain"/>
    <property type="match status" value="1"/>
</dbReference>
<dbReference type="GO" id="GO:0016887">
    <property type="term" value="F:ATP hydrolysis activity"/>
    <property type="evidence" value="ECO:0007669"/>
    <property type="project" value="TreeGrafter"/>
</dbReference>
<name>A0A1H7NYE5_RUMAL</name>
<evidence type="ECO:0000256" key="3">
    <source>
        <dbReference type="ARBA" id="ARBA00022840"/>
    </source>
</evidence>
<protein>
    <submittedName>
        <fullName evidence="5">Type IV pilus assembly protein PilB</fullName>
    </submittedName>
</protein>
<dbReference type="PROSITE" id="PS00662">
    <property type="entry name" value="T2SP_E"/>
    <property type="match status" value="1"/>
</dbReference>
<dbReference type="GO" id="GO:0005524">
    <property type="term" value="F:ATP binding"/>
    <property type="evidence" value="ECO:0007669"/>
    <property type="project" value="UniProtKB-KW"/>
</dbReference>
<dbReference type="SMART" id="SM00382">
    <property type="entry name" value="AAA"/>
    <property type="match status" value="1"/>
</dbReference>
<dbReference type="InterPro" id="IPR007831">
    <property type="entry name" value="T2SS_GspE_N"/>
</dbReference>
<dbReference type="RefSeq" id="WP_074835349.1">
    <property type="nucleotide sequence ID" value="NZ_FOAT01000017.1"/>
</dbReference>
<dbReference type="Pfam" id="PF05157">
    <property type="entry name" value="MshEN"/>
    <property type="match status" value="1"/>
</dbReference>
<evidence type="ECO:0000256" key="1">
    <source>
        <dbReference type="ARBA" id="ARBA00006611"/>
    </source>
</evidence>
<keyword evidence="3" id="KW-0067">ATP-binding</keyword>
<evidence type="ECO:0000313" key="5">
    <source>
        <dbReference type="EMBL" id="SEL28028.1"/>
    </source>
</evidence>
<dbReference type="InterPro" id="IPR003593">
    <property type="entry name" value="AAA+_ATPase"/>
</dbReference>
<dbReference type="FunFam" id="3.30.300.160:FF:000002">
    <property type="entry name" value="Type II secretion system protein E"/>
    <property type="match status" value="1"/>
</dbReference>
<dbReference type="InterPro" id="IPR027417">
    <property type="entry name" value="P-loop_NTPase"/>
</dbReference>
<evidence type="ECO:0000256" key="2">
    <source>
        <dbReference type="ARBA" id="ARBA00022741"/>
    </source>
</evidence>
<dbReference type="InterPro" id="IPR037257">
    <property type="entry name" value="T2SS_E_N_sf"/>
</dbReference>
<dbReference type="OrthoDB" id="9808272at2"/>
<dbReference type="EMBL" id="FOAT01000017">
    <property type="protein sequence ID" value="SEL28028.1"/>
    <property type="molecule type" value="Genomic_DNA"/>
</dbReference>
<proteinExistence type="inferred from homology"/>
<reference evidence="5 6" key="1">
    <citation type="submission" date="2016-10" db="EMBL/GenBank/DDBJ databases">
        <authorList>
            <person name="de Groot N.N."/>
        </authorList>
    </citation>
    <scope>NUCLEOTIDE SEQUENCE [LARGE SCALE GENOMIC DNA]</scope>
    <source>
        <strain evidence="5 6">KH2T6</strain>
    </source>
</reference>
<organism evidence="5 6">
    <name type="scientific">Ruminococcus albus</name>
    <dbReference type="NCBI Taxonomy" id="1264"/>
    <lineage>
        <taxon>Bacteria</taxon>
        <taxon>Bacillati</taxon>
        <taxon>Bacillota</taxon>
        <taxon>Clostridia</taxon>
        <taxon>Eubacteriales</taxon>
        <taxon>Oscillospiraceae</taxon>
        <taxon>Ruminococcus</taxon>
    </lineage>
</organism>
<feature type="domain" description="Bacterial type II secretion system protein E" evidence="4">
    <location>
        <begin position="380"/>
        <end position="394"/>
    </location>
</feature>
<dbReference type="GO" id="GO:0005886">
    <property type="term" value="C:plasma membrane"/>
    <property type="evidence" value="ECO:0007669"/>
    <property type="project" value="TreeGrafter"/>
</dbReference>
<dbReference type="Gene3D" id="3.40.50.300">
    <property type="entry name" value="P-loop containing nucleotide triphosphate hydrolases"/>
    <property type="match status" value="1"/>
</dbReference>
<evidence type="ECO:0000259" key="4">
    <source>
        <dbReference type="PROSITE" id="PS00662"/>
    </source>
</evidence>
<dbReference type="Gene3D" id="3.30.450.90">
    <property type="match status" value="1"/>
</dbReference>
<dbReference type="Proteomes" id="UP000186015">
    <property type="component" value="Unassembled WGS sequence"/>
</dbReference>
<dbReference type="PANTHER" id="PTHR30258:SF1">
    <property type="entry name" value="PROTEIN TRANSPORT PROTEIN HOFB HOMOLOG"/>
    <property type="match status" value="1"/>
</dbReference>
<accession>A0A1H7NYE5</accession>
<dbReference type="SUPFAM" id="SSF160246">
    <property type="entry name" value="EspE N-terminal domain-like"/>
    <property type="match status" value="1"/>
</dbReference>
<dbReference type="CDD" id="cd01129">
    <property type="entry name" value="PulE-GspE-like"/>
    <property type="match status" value="1"/>
</dbReference>
<sequence length="558" mass="61527">MRNGPIGQYLVEKNLLSEADLNAVLERQKTEKDKKFGDIVIEMKLVSDIDFAKTLAERMNIEFIDLDNAVLNADVVKLIPETTARKYTVIAVKKIGRRMMVATNDPMNFYVFEDLRVITGCNITAQLATKASINRAIGKMYSEGAAAKVAEEAKQEKEEESVSLDEIDLSSDRVDNAPIVKLATAIVEQSYRQGATDIHIEPFKDHTKIRVRINSDLVPLMEDLDSRLHVSLVTRFKILSGMNIAEKRIPQDGRMSQVIDGTTVDLRVSNLPMVYGEKVVLRILAGDSSVRRIQDLGMTDYNYKRFVSCLKVPQGVVLVTGPTGSGKSTTLYAALGEIAKPNLNVITVEDPVEKKIANINQCQINEKAGMTFAAALRSILRQDPDIIMIGEMRDTETAEIGIRAAITGHLVLSTLHTNDAASTVTRLVDMGVDAYMVATSLIGVVAQRLAKVVCPNCREGYMSTDEDNELMGITESVPVYKPVGCSKCTRGYIGRTAIHEILLATPKMKEIIAAGAKSEQIQELAKEEGCRLLRDNVSELVQQGRTTMDELVRVTYAV</sequence>
<evidence type="ECO:0000313" key="6">
    <source>
        <dbReference type="Proteomes" id="UP000186015"/>
    </source>
</evidence>